<accession>A0ABY7B5B1</accession>
<dbReference type="Gene3D" id="3.40.50.1000">
    <property type="entry name" value="HAD superfamily/HAD-like"/>
    <property type="match status" value="1"/>
</dbReference>
<dbReference type="RefSeq" id="WP_268757264.1">
    <property type="nucleotide sequence ID" value="NZ_CP113836.1"/>
</dbReference>
<evidence type="ECO:0008006" key="3">
    <source>
        <dbReference type="Google" id="ProtNLM"/>
    </source>
</evidence>
<sequence>MTEPAAMFTAMASRPTIITDIDNVLAFFVEAAVTALNVHFGTSLTAGEVHVWPMGKMLMPALSVWLEEQLRRGVFYSNLAPDFTAISAINTLHGQGYRVLATSDRPQAVAEPTRRWLEQWGVEVDEVLLYGPGSKQRVIRDEGFDARNPAILIDDDPAKALLARPGVAVWSPLRPWSLPGDVPIHDYWIFPSWDAALDRLSTMETSHVQEVCGTNFH</sequence>
<evidence type="ECO:0000313" key="2">
    <source>
        <dbReference type="Proteomes" id="UP001163203"/>
    </source>
</evidence>
<evidence type="ECO:0000313" key="1">
    <source>
        <dbReference type="EMBL" id="WAL67137.1"/>
    </source>
</evidence>
<organism evidence="1 2">
    <name type="scientific">Amycolatopsis cynarae</name>
    <dbReference type="NCBI Taxonomy" id="2995223"/>
    <lineage>
        <taxon>Bacteria</taxon>
        <taxon>Bacillati</taxon>
        <taxon>Actinomycetota</taxon>
        <taxon>Actinomycetes</taxon>
        <taxon>Pseudonocardiales</taxon>
        <taxon>Pseudonocardiaceae</taxon>
        <taxon>Amycolatopsis</taxon>
    </lineage>
</organism>
<dbReference type="EMBL" id="CP113836">
    <property type="protein sequence ID" value="WAL67137.1"/>
    <property type="molecule type" value="Genomic_DNA"/>
</dbReference>
<keyword evidence="2" id="KW-1185">Reference proteome</keyword>
<name>A0ABY7B5B1_9PSEU</name>
<dbReference type="SUPFAM" id="SSF56784">
    <property type="entry name" value="HAD-like"/>
    <property type="match status" value="1"/>
</dbReference>
<reference evidence="1" key="1">
    <citation type="submission" date="2022-11" db="EMBL/GenBank/DDBJ databases">
        <authorList>
            <person name="Mo P."/>
        </authorList>
    </citation>
    <scope>NUCLEOTIDE SEQUENCE</scope>
    <source>
        <strain evidence="1">HUAS 11-8</strain>
    </source>
</reference>
<proteinExistence type="predicted"/>
<dbReference type="InterPro" id="IPR023214">
    <property type="entry name" value="HAD_sf"/>
</dbReference>
<gene>
    <name evidence="1" type="ORF">ORV05_04935</name>
</gene>
<dbReference type="Proteomes" id="UP001163203">
    <property type="component" value="Chromosome"/>
</dbReference>
<dbReference type="InterPro" id="IPR036412">
    <property type="entry name" value="HAD-like_sf"/>
</dbReference>
<protein>
    <recommendedName>
        <fullName evidence="3">HAD family hydrolase</fullName>
    </recommendedName>
</protein>